<sequence>MPAVFLLFVSILVIILKSTLSRQIGRYCLIVLASLTLSTRIITS</sequence>
<proteinExistence type="predicted"/>
<dbReference type="EMBL" id="GBRH01224361">
    <property type="protein sequence ID" value="JAD73534.1"/>
    <property type="molecule type" value="Transcribed_RNA"/>
</dbReference>
<reference evidence="1" key="2">
    <citation type="journal article" date="2015" name="Data Brief">
        <title>Shoot transcriptome of the giant reed, Arundo donax.</title>
        <authorList>
            <person name="Barrero R.A."/>
            <person name="Guerrero F.D."/>
            <person name="Moolhuijzen P."/>
            <person name="Goolsby J.A."/>
            <person name="Tidwell J."/>
            <person name="Bellgard S.E."/>
            <person name="Bellgard M.I."/>
        </authorList>
    </citation>
    <scope>NUCLEOTIDE SEQUENCE</scope>
    <source>
        <tissue evidence="1">Shoot tissue taken approximately 20 cm above the soil surface</tissue>
    </source>
</reference>
<dbReference type="AlphaFoldDB" id="A0A0A9CB44"/>
<protein>
    <submittedName>
        <fullName evidence="1">Uncharacterized protein</fullName>
    </submittedName>
</protein>
<accession>A0A0A9CB44</accession>
<organism evidence="1">
    <name type="scientific">Arundo donax</name>
    <name type="common">Giant reed</name>
    <name type="synonym">Donax arundinaceus</name>
    <dbReference type="NCBI Taxonomy" id="35708"/>
    <lineage>
        <taxon>Eukaryota</taxon>
        <taxon>Viridiplantae</taxon>
        <taxon>Streptophyta</taxon>
        <taxon>Embryophyta</taxon>
        <taxon>Tracheophyta</taxon>
        <taxon>Spermatophyta</taxon>
        <taxon>Magnoliopsida</taxon>
        <taxon>Liliopsida</taxon>
        <taxon>Poales</taxon>
        <taxon>Poaceae</taxon>
        <taxon>PACMAD clade</taxon>
        <taxon>Arundinoideae</taxon>
        <taxon>Arundineae</taxon>
        <taxon>Arundo</taxon>
    </lineage>
</organism>
<evidence type="ECO:0000313" key="1">
    <source>
        <dbReference type="EMBL" id="JAD73534.1"/>
    </source>
</evidence>
<name>A0A0A9CB44_ARUDO</name>
<reference evidence="1" key="1">
    <citation type="submission" date="2014-09" db="EMBL/GenBank/DDBJ databases">
        <authorList>
            <person name="Magalhaes I.L.F."/>
            <person name="Oliveira U."/>
            <person name="Santos F.R."/>
            <person name="Vidigal T.H.D.A."/>
            <person name="Brescovit A.D."/>
            <person name="Santos A.J."/>
        </authorList>
    </citation>
    <scope>NUCLEOTIDE SEQUENCE</scope>
    <source>
        <tissue evidence="1">Shoot tissue taken approximately 20 cm above the soil surface</tissue>
    </source>
</reference>